<dbReference type="PANTHER" id="PTHR46566">
    <property type="entry name" value="1-PHOSPHOFRUCTOKINASE-RELATED"/>
    <property type="match status" value="1"/>
</dbReference>
<comment type="similarity">
    <text evidence="6">Belongs to the carbohydrate kinase PfkB family. LacC subfamily.</text>
</comment>
<dbReference type="NCBIfam" id="TIGR03168">
    <property type="entry name" value="1-PFK"/>
    <property type="match status" value="1"/>
</dbReference>
<dbReference type="GO" id="GO:0008662">
    <property type="term" value="F:1-phosphofructokinase activity"/>
    <property type="evidence" value="ECO:0007669"/>
    <property type="project" value="InterPro"/>
</dbReference>
<keyword evidence="9" id="KW-1185">Reference proteome</keyword>
<dbReference type="RefSeq" id="WP_317697736.1">
    <property type="nucleotide sequence ID" value="NZ_AP026801.1"/>
</dbReference>
<keyword evidence="2 6" id="KW-0808">Transferase</keyword>
<name>A0AAU9DQS4_9LACO</name>
<sequence>MIYTLTLNPAIDLFIETKHLEKNIVNRTNSYDVQANGKGVNVSLVLKMLEVNNCALGIGGGFTLDYIVDFLKEKGIETDFLRTPGITRINVFTRVLEPNEEYKIVNPGPAVDQETLNQLMDKLKEIKSGDYLVISGSFAKGIDPAILTQIAKLSQTQGFNLIVDTSYQEVTQILDFHPFLLKPDKEELMSWFNLTEEPDIGGYDDLCQQLIDRGAQRILLSLGSKGALYVDKDHSIYGNAPKGVVVNTACSGDTMLGTFIEGLISDKSLGTNLSYSIAAGSSTAFQAGLTDFTDVMDLEKQITIKHRRG</sequence>
<evidence type="ECO:0000313" key="8">
    <source>
        <dbReference type="EMBL" id="BDR55953.1"/>
    </source>
</evidence>
<dbReference type="PIRSF" id="PIRSF000535">
    <property type="entry name" value="1PFK/6PFK/LacC"/>
    <property type="match status" value="1"/>
</dbReference>
<evidence type="ECO:0000256" key="5">
    <source>
        <dbReference type="ARBA" id="ARBA00022840"/>
    </source>
</evidence>
<comment type="similarity">
    <text evidence="1">Belongs to the carbohydrate kinase pfkB family.</text>
</comment>
<gene>
    <name evidence="8" type="primary">fruK-1</name>
    <name evidence="8" type="ORF">KIMC2_05150</name>
</gene>
<evidence type="ECO:0000256" key="2">
    <source>
        <dbReference type="ARBA" id="ARBA00022679"/>
    </source>
</evidence>
<reference evidence="8 9" key="1">
    <citation type="journal article" date="2023" name="Microbiol. Spectr.">
        <title>Symbiosis of Carpenter Bees with Uncharacterized Lactic Acid Bacteria Showing NAD Auxotrophy.</title>
        <authorList>
            <person name="Kawasaki S."/>
            <person name="Ozawa K."/>
            <person name="Mori T."/>
            <person name="Yamamoto A."/>
            <person name="Ito M."/>
            <person name="Ohkuma M."/>
            <person name="Sakamoto M."/>
            <person name="Matsutani M."/>
        </authorList>
    </citation>
    <scope>NUCLEOTIDE SEQUENCE [LARGE SCALE GENOMIC DNA]</scope>
    <source>
        <strain evidence="8 9">KimC2</strain>
    </source>
</reference>
<keyword evidence="6" id="KW-0423">Lactose metabolism</keyword>
<keyword evidence="5 6" id="KW-0067">ATP-binding</keyword>
<dbReference type="GO" id="GO:0005988">
    <property type="term" value="P:lactose metabolic process"/>
    <property type="evidence" value="ECO:0007669"/>
    <property type="project" value="UniProtKB-KW"/>
</dbReference>
<evidence type="ECO:0000313" key="9">
    <source>
        <dbReference type="Proteomes" id="UP001321804"/>
    </source>
</evidence>
<evidence type="ECO:0000256" key="4">
    <source>
        <dbReference type="ARBA" id="ARBA00022777"/>
    </source>
</evidence>
<dbReference type="EC" id="2.7.1.144" evidence="6"/>
<keyword evidence="3 6" id="KW-0547">Nucleotide-binding</keyword>
<dbReference type="AlphaFoldDB" id="A0AAU9DQS4"/>
<dbReference type="Pfam" id="PF00294">
    <property type="entry name" value="PfkB"/>
    <property type="match status" value="1"/>
</dbReference>
<dbReference type="Gene3D" id="3.40.1190.20">
    <property type="match status" value="1"/>
</dbReference>
<evidence type="ECO:0000256" key="1">
    <source>
        <dbReference type="ARBA" id="ARBA00005380"/>
    </source>
</evidence>
<feature type="domain" description="Carbohydrate kinase PfkB" evidence="7">
    <location>
        <begin position="11"/>
        <end position="290"/>
    </location>
</feature>
<dbReference type="InterPro" id="IPR022463">
    <property type="entry name" value="1-PFruKinase"/>
</dbReference>
<dbReference type="GO" id="GO:0005524">
    <property type="term" value="F:ATP binding"/>
    <property type="evidence" value="ECO:0007669"/>
    <property type="project" value="UniProtKB-KW"/>
</dbReference>
<dbReference type="KEGG" id="xak:KIMC2_05150"/>
<dbReference type="InterPro" id="IPR017583">
    <property type="entry name" value="Tagatose/fructose_Pkinase"/>
</dbReference>
<dbReference type="InterPro" id="IPR011611">
    <property type="entry name" value="PfkB_dom"/>
</dbReference>
<accession>A0AAU9DQS4</accession>
<dbReference type="GO" id="GO:0005829">
    <property type="term" value="C:cytosol"/>
    <property type="evidence" value="ECO:0007669"/>
    <property type="project" value="TreeGrafter"/>
</dbReference>
<dbReference type="CDD" id="cd01164">
    <property type="entry name" value="FruK_PfkB_like"/>
    <property type="match status" value="1"/>
</dbReference>
<protein>
    <recommendedName>
        <fullName evidence="6">Tagatose-6-phosphate kinase</fullName>
        <ecNumber evidence="6">2.7.1.144</ecNumber>
    </recommendedName>
</protein>
<evidence type="ECO:0000259" key="7">
    <source>
        <dbReference type="Pfam" id="PF00294"/>
    </source>
</evidence>
<evidence type="ECO:0000256" key="6">
    <source>
        <dbReference type="PIRNR" id="PIRNR000535"/>
    </source>
</evidence>
<dbReference type="EMBL" id="AP026801">
    <property type="protein sequence ID" value="BDR55953.1"/>
    <property type="molecule type" value="Genomic_DNA"/>
</dbReference>
<keyword evidence="4 8" id="KW-0418">Kinase</keyword>
<dbReference type="GO" id="GO:0009024">
    <property type="term" value="F:tagatose-6-phosphate kinase activity"/>
    <property type="evidence" value="ECO:0007669"/>
    <property type="project" value="UniProtKB-EC"/>
</dbReference>
<dbReference type="NCBIfam" id="TIGR03828">
    <property type="entry name" value="pfkB"/>
    <property type="match status" value="1"/>
</dbReference>
<comment type="pathway">
    <text evidence="6">Carbohydrate metabolism; D-tagatose 6-phosphate degradation; D-glyceraldehyde 3-phosphate and glycerone phosphate from D-tagatose 6-phosphate: step 1/2.</text>
</comment>
<dbReference type="Proteomes" id="UP001321804">
    <property type="component" value="Chromosome"/>
</dbReference>
<dbReference type="PANTHER" id="PTHR46566:SF1">
    <property type="entry name" value="1-PHOSPHOFRUCTOKINASE"/>
    <property type="match status" value="1"/>
</dbReference>
<comment type="catalytic activity">
    <reaction evidence="6">
        <text>D-tagatofuranose 6-phosphate + ATP = D-tagatofuranose 1,6-bisphosphate + ADP + H(+)</text>
        <dbReference type="Rhea" id="RHEA:12420"/>
        <dbReference type="ChEBI" id="CHEBI:15378"/>
        <dbReference type="ChEBI" id="CHEBI:30616"/>
        <dbReference type="ChEBI" id="CHEBI:58694"/>
        <dbReference type="ChEBI" id="CHEBI:58695"/>
        <dbReference type="ChEBI" id="CHEBI:456216"/>
        <dbReference type="EC" id="2.7.1.144"/>
    </reaction>
</comment>
<proteinExistence type="inferred from homology"/>
<dbReference type="SUPFAM" id="SSF53613">
    <property type="entry name" value="Ribokinase-like"/>
    <property type="match status" value="1"/>
</dbReference>
<dbReference type="InterPro" id="IPR029056">
    <property type="entry name" value="Ribokinase-like"/>
</dbReference>
<organism evidence="8 9">
    <name type="scientific">Xylocopilactobacillus apis</name>
    <dbReference type="NCBI Taxonomy" id="2932183"/>
    <lineage>
        <taxon>Bacteria</taxon>
        <taxon>Bacillati</taxon>
        <taxon>Bacillota</taxon>
        <taxon>Bacilli</taxon>
        <taxon>Lactobacillales</taxon>
        <taxon>Lactobacillaceae</taxon>
        <taxon>Xylocopilactobacillus</taxon>
    </lineage>
</organism>
<evidence type="ECO:0000256" key="3">
    <source>
        <dbReference type="ARBA" id="ARBA00022741"/>
    </source>
</evidence>